<sequence length="153" mass="17456">MRALGWWMLLGGLYRLASIWFELFNLWSKHHRGACSKYIFNDAYKKTLAISGLLTIAVGYICAFKLEDLKEKPLYMAIFLTLLGFLTSFMIELQINGTVDYRKLSPVSFLIIKLFFAFAPSVGRLEQIVRLNIYLKLVISPLPASLLSFMSGC</sequence>
<proteinExistence type="predicted"/>
<name>A0ABQ8IFX5_9ROSI</name>
<dbReference type="Proteomes" id="UP000827721">
    <property type="component" value="Unassembled WGS sequence"/>
</dbReference>
<comment type="caution">
    <text evidence="2">The sequence shown here is derived from an EMBL/GenBank/DDBJ whole genome shotgun (WGS) entry which is preliminary data.</text>
</comment>
<evidence type="ECO:0000313" key="2">
    <source>
        <dbReference type="EMBL" id="KAH7575455.1"/>
    </source>
</evidence>
<keyword evidence="1" id="KW-0472">Membrane</keyword>
<organism evidence="2 3">
    <name type="scientific">Xanthoceras sorbifolium</name>
    <dbReference type="NCBI Taxonomy" id="99658"/>
    <lineage>
        <taxon>Eukaryota</taxon>
        <taxon>Viridiplantae</taxon>
        <taxon>Streptophyta</taxon>
        <taxon>Embryophyta</taxon>
        <taxon>Tracheophyta</taxon>
        <taxon>Spermatophyta</taxon>
        <taxon>Magnoliopsida</taxon>
        <taxon>eudicotyledons</taxon>
        <taxon>Gunneridae</taxon>
        <taxon>Pentapetalae</taxon>
        <taxon>rosids</taxon>
        <taxon>malvids</taxon>
        <taxon>Sapindales</taxon>
        <taxon>Sapindaceae</taxon>
        <taxon>Xanthoceroideae</taxon>
        <taxon>Xanthoceras</taxon>
    </lineage>
</organism>
<gene>
    <name evidence="2" type="ORF">JRO89_XS02G0116300</name>
</gene>
<dbReference type="EMBL" id="JAFEMO010000002">
    <property type="protein sequence ID" value="KAH7575455.1"/>
    <property type="molecule type" value="Genomic_DNA"/>
</dbReference>
<reference evidence="2 3" key="1">
    <citation type="submission" date="2021-02" db="EMBL/GenBank/DDBJ databases">
        <title>Plant Genome Project.</title>
        <authorList>
            <person name="Zhang R.-G."/>
        </authorList>
    </citation>
    <scope>NUCLEOTIDE SEQUENCE [LARGE SCALE GENOMIC DNA]</scope>
    <source>
        <tissue evidence="2">Leaves</tissue>
    </source>
</reference>
<protein>
    <submittedName>
        <fullName evidence="2">Uncharacterized protein</fullName>
    </submittedName>
</protein>
<accession>A0ABQ8IFX5</accession>
<feature type="transmembrane region" description="Helical" evidence="1">
    <location>
        <begin position="48"/>
        <end position="66"/>
    </location>
</feature>
<feature type="transmembrane region" description="Helical" evidence="1">
    <location>
        <begin position="72"/>
        <end position="91"/>
    </location>
</feature>
<evidence type="ECO:0000256" key="1">
    <source>
        <dbReference type="SAM" id="Phobius"/>
    </source>
</evidence>
<feature type="transmembrane region" description="Helical" evidence="1">
    <location>
        <begin position="6"/>
        <end position="27"/>
    </location>
</feature>
<keyword evidence="3" id="KW-1185">Reference proteome</keyword>
<keyword evidence="1" id="KW-0812">Transmembrane</keyword>
<keyword evidence="1" id="KW-1133">Transmembrane helix</keyword>
<evidence type="ECO:0000313" key="3">
    <source>
        <dbReference type="Proteomes" id="UP000827721"/>
    </source>
</evidence>